<accession>A0A485L1G5</accession>
<dbReference type="OrthoDB" id="75693at2759"/>
<reference evidence="4 5" key="1">
    <citation type="submission" date="2019-03" db="EMBL/GenBank/DDBJ databases">
        <authorList>
            <person name="Gaulin E."/>
            <person name="Dumas B."/>
        </authorList>
    </citation>
    <scope>NUCLEOTIDE SEQUENCE [LARGE SCALE GENOMIC DNA]</scope>
    <source>
        <strain evidence="4">CBS 568.67</strain>
    </source>
</reference>
<organism evidence="4 5">
    <name type="scientific">Aphanomyces stellatus</name>
    <dbReference type="NCBI Taxonomy" id="120398"/>
    <lineage>
        <taxon>Eukaryota</taxon>
        <taxon>Sar</taxon>
        <taxon>Stramenopiles</taxon>
        <taxon>Oomycota</taxon>
        <taxon>Saprolegniomycetes</taxon>
        <taxon>Saprolegniales</taxon>
        <taxon>Verrucalvaceae</taxon>
        <taxon>Aphanomyces</taxon>
    </lineage>
</organism>
<evidence type="ECO:0000313" key="4">
    <source>
        <dbReference type="EMBL" id="VFT91154.1"/>
    </source>
</evidence>
<dbReference type="EMBL" id="VJMH01005538">
    <property type="protein sequence ID" value="KAF0694806.1"/>
    <property type="molecule type" value="Genomic_DNA"/>
</dbReference>
<keyword evidence="2" id="KW-0812">Transmembrane</keyword>
<protein>
    <submittedName>
        <fullName evidence="4">Aste57867_14330 protein</fullName>
    </submittedName>
</protein>
<feature type="transmembrane region" description="Helical" evidence="2">
    <location>
        <begin position="287"/>
        <end position="309"/>
    </location>
</feature>
<proteinExistence type="predicted"/>
<reference evidence="3" key="2">
    <citation type="submission" date="2019-06" db="EMBL/GenBank/DDBJ databases">
        <title>Genomics analysis of Aphanomyces spp. identifies a new class of oomycete effector associated with host adaptation.</title>
        <authorList>
            <person name="Gaulin E."/>
        </authorList>
    </citation>
    <scope>NUCLEOTIDE SEQUENCE</scope>
    <source>
        <strain evidence="3">CBS 578.67</strain>
    </source>
</reference>
<feature type="transmembrane region" description="Helical" evidence="2">
    <location>
        <begin position="375"/>
        <end position="398"/>
    </location>
</feature>
<dbReference type="EMBL" id="CAADRA010005559">
    <property type="protein sequence ID" value="VFT91154.1"/>
    <property type="molecule type" value="Genomic_DNA"/>
</dbReference>
<feature type="transmembrane region" description="Helical" evidence="2">
    <location>
        <begin position="20"/>
        <end position="40"/>
    </location>
</feature>
<evidence type="ECO:0000256" key="1">
    <source>
        <dbReference type="SAM" id="MobiDB-lite"/>
    </source>
</evidence>
<evidence type="ECO:0000313" key="5">
    <source>
        <dbReference type="Proteomes" id="UP000332933"/>
    </source>
</evidence>
<feature type="transmembrane region" description="Helical" evidence="2">
    <location>
        <begin position="329"/>
        <end position="355"/>
    </location>
</feature>
<name>A0A485L1G5_9STRA</name>
<keyword evidence="2" id="KW-1133">Transmembrane helix</keyword>
<evidence type="ECO:0000313" key="3">
    <source>
        <dbReference type="EMBL" id="KAF0694806.1"/>
    </source>
</evidence>
<sequence>MHGDGPRAPRPRVRYNLRCVCLSCVFCINVLVLPVEVYMYEVSPFVRASFRALPSFPAAFDPHADPAGYIPLFQSLYNHTTDSMYSHDRTNVLDIVRSTLVRNLSHCDAPSSILHTHVGAFYFPQDLQDDLATLTCSMPSTNGIARTWHFQLFGSFTSTSVAWLDPNSATNHDSLLTYLFIPMHHAMPWLLTKLAGRVIMTCFLVHMAMRHYYRHIWHLHRSLLSHGVHDGSTAVRFEIFVGEPTPILVSHPLVCLFFILDIWTSAEYVGLACLRVSQVSNLDCFCLGLLFFGRMMWFSVAVLLAMNILVKRRRARFAFRSVDTMTLTVLAAVLGTAATYVQSIAPSMLAMYTWLINLSTVVDDTSGRVVALDCGYVMAVASITLGCLPAAVGLLDVLRTTKKVVTTRLRRLSSHVSSKRSGGEGTTVVDESPHRSTESMFGYSDFKQRFSMWFCRNGPTNVDGEFMRSRNETNGRCGGVGMCYGGSAYRLFNLDAAFQTQSTISQRDTDCFIFGYDATNRLVEVTRVSLVANIDVTRSRHRATSVQPLTRPMIQQSVSTSCAVGRVVIGTRCDIGGFPATMIRRGINKSPWVA</sequence>
<dbReference type="Proteomes" id="UP000332933">
    <property type="component" value="Unassembled WGS sequence"/>
</dbReference>
<gene>
    <name evidence="4" type="primary">Aste57867_14330</name>
    <name evidence="3" type="ORF">As57867_014276</name>
    <name evidence="4" type="ORF">ASTE57867_14330</name>
</gene>
<dbReference type="AlphaFoldDB" id="A0A485L1G5"/>
<evidence type="ECO:0000256" key="2">
    <source>
        <dbReference type="SAM" id="Phobius"/>
    </source>
</evidence>
<feature type="region of interest" description="Disordered" evidence="1">
    <location>
        <begin position="416"/>
        <end position="436"/>
    </location>
</feature>
<keyword evidence="5" id="KW-1185">Reference proteome</keyword>
<keyword evidence="2" id="KW-0472">Membrane</keyword>